<reference evidence="2" key="1">
    <citation type="submission" date="2022-11" db="EMBL/GenBank/DDBJ databases">
        <authorList>
            <person name="Somphong A."/>
            <person name="Phongsopitanun W."/>
        </authorList>
    </citation>
    <scope>NUCLEOTIDE SEQUENCE</scope>
    <source>
        <strain evidence="2">Pm04-4</strain>
    </source>
</reference>
<dbReference type="PANTHER" id="PTHR43441:SF10">
    <property type="entry name" value="ACETYLTRANSFERASE"/>
    <property type="match status" value="1"/>
</dbReference>
<keyword evidence="3" id="KW-1185">Reference proteome</keyword>
<comment type="caution">
    <text evidence="2">The sequence shown here is derived from an EMBL/GenBank/DDBJ whole genome shotgun (WGS) entry which is preliminary data.</text>
</comment>
<dbReference type="PROSITE" id="PS51186">
    <property type="entry name" value="GNAT"/>
    <property type="match status" value="1"/>
</dbReference>
<gene>
    <name evidence="2" type="ORF">OWR29_20610</name>
</gene>
<evidence type="ECO:0000313" key="3">
    <source>
        <dbReference type="Proteomes" id="UP001151002"/>
    </source>
</evidence>
<evidence type="ECO:0000313" key="2">
    <source>
        <dbReference type="EMBL" id="MCY1140406.1"/>
    </source>
</evidence>
<organism evidence="2 3">
    <name type="scientific">Paractinoplanes pyxinae</name>
    <dbReference type="NCBI Taxonomy" id="2997416"/>
    <lineage>
        <taxon>Bacteria</taxon>
        <taxon>Bacillati</taxon>
        <taxon>Actinomycetota</taxon>
        <taxon>Actinomycetes</taxon>
        <taxon>Micromonosporales</taxon>
        <taxon>Micromonosporaceae</taxon>
        <taxon>Paractinoplanes</taxon>
    </lineage>
</organism>
<protein>
    <submittedName>
        <fullName evidence="2">GNAT family protein</fullName>
    </submittedName>
</protein>
<dbReference type="Pfam" id="PF13302">
    <property type="entry name" value="Acetyltransf_3"/>
    <property type="match status" value="1"/>
</dbReference>
<dbReference type="SUPFAM" id="SSF55729">
    <property type="entry name" value="Acyl-CoA N-acyltransferases (Nat)"/>
    <property type="match status" value="1"/>
</dbReference>
<name>A0ABT4B1M4_9ACTN</name>
<feature type="domain" description="N-acetyltransferase" evidence="1">
    <location>
        <begin position="31"/>
        <end position="186"/>
    </location>
</feature>
<dbReference type="InterPro" id="IPR000182">
    <property type="entry name" value="GNAT_dom"/>
</dbReference>
<dbReference type="InterPro" id="IPR016181">
    <property type="entry name" value="Acyl_CoA_acyltransferase"/>
</dbReference>
<sequence>MSDVTTARFVWVVADDLVLIPRTTAIADAYHALVAANHARLAQWSPSPQEPTLEATRAALERSGQAWLDGTRLPLAIGVPADGGHRLVGTVNLTIDAFTRSAEAGFWIDAAAEGRGYVTRALTAVLAHAFGDLNLHRAEMRTLTTNDRSRRLAERLGFTLEGVLREAAPFPDGPRDVALYALLARDFPMPSRPGAGSG</sequence>
<dbReference type="EMBL" id="JAPNTZ010000007">
    <property type="protein sequence ID" value="MCY1140406.1"/>
    <property type="molecule type" value="Genomic_DNA"/>
</dbReference>
<dbReference type="InterPro" id="IPR051908">
    <property type="entry name" value="Ribosomal_N-acetyltransferase"/>
</dbReference>
<dbReference type="Gene3D" id="3.40.630.30">
    <property type="match status" value="1"/>
</dbReference>
<evidence type="ECO:0000259" key="1">
    <source>
        <dbReference type="PROSITE" id="PS51186"/>
    </source>
</evidence>
<dbReference type="RefSeq" id="WP_267564603.1">
    <property type="nucleotide sequence ID" value="NZ_JAPNTZ010000007.1"/>
</dbReference>
<dbReference type="Proteomes" id="UP001151002">
    <property type="component" value="Unassembled WGS sequence"/>
</dbReference>
<accession>A0ABT4B1M4</accession>
<dbReference type="PANTHER" id="PTHR43441">
    <property type="entry name" value="RIBOSOMAL-PROTEIN-SERINE ACETYLTRANSFERASE"/>
    <property type="match status" value="1"/>
</dbReference>
<proteinExistence type="predicted"/>